<organism evidence="5 6">
    <name type="scientific">Daedalea quercina L-15889</name>
    <dbReference type="NCBI Taxonomy" id="1314783"/>
    <lineage>
        <taxon>Eukaryota</taxon>
        <taxon>Fungi</taxon>
        <taxon>Dikarya</taxon>
        <taxon>Basidiomycota</taxon>
        <taxon>Agaricomycotina</taxon>
        <taxon>Agaricomycetes</taxon>
        <taxon>Polyporales</taxon>
        <taxon>Fomitopsis</taxon>
    </lineage>
</organism>
<dbReference type="InterPro" id="IPR036612">
    <property type="entry name" value="KH_dom_type_1_sf"/>
</dbReference>
<dbReference type="PANTHER" id="PTHR10627">
    <property type="entry name" value="SCP160"/>
    <property type="match status" value="1"/>
</dbReference>
<evidence type="ECO:0000256" key="3">
    <source>
        <dbReference type="SAM" id="MobiDB-lite"/>
    </source>
</evidence>
<dbReference type="PANTHER" id="PTHR10627:SF76">
    <property type="entry name" value="KH DOMAIN-CONTAINING PROTEIN YLL032C"/>
    <property type="match status" value="1"/>
</dbReference>
<dbReference type="Gene3D" id="3.30.1370.10">
    <property type="entry name" value="K Homology domain, type 1"/>
    <property type="match status" value="4"/>
</dbReference>
<dbReference type="Pfam" id="PF00013">
    <property type="entry name" value="KH_1"/>
    <property type="match status" value="3"/>
</dbReference>
<keyword evidence="6" id="KW-1185">Reference proteome</keyword>
<sequence>MEVYTTSFTYPRRSRPAHSPTNSLDFPAANELRHAGSYSSLSQYSNHSNYPDTQGAVSSPDYESVQKLAVMAMSLHGVHVSFSPADQGRAWNFQISGAYQQVMLARALVLKDGPVQNRASIKVARSDILDSPSSKPALKPEVRRRLDDIASQTFAHIAVVNSPLALSTRTLPDGISNSAGWSGLETERVCELVITGQGDSVDLARVRLLVMLDELSGLHAEACEIDRSLHAIVAGRKRSMLQSIQEETATNIYLPSPLQGITGPDIGQPPANASPSAQFAKLNANTIWITGEFFGVQRARDMLMQVAMDRSKQIMSKDSAMLPRKIDWMVTERTDDLKALMHDNATYIEFPAIGSSNSLITVYGDHRVNIHRTIRAVMQLTCQFYVASLWLLPAQFNVLMPSATLNPTQVTAILKQVSFASGAEVIFKGMCFEMHGLEHEVRAAVTMLLDLEVVKQFHHEIRFQIELATEHREFISGKKNGKINKIMQTTNVKIKFETLNEHNFLIDISGNDASVLQGLTLLQEELPAEISFHVPESYHKRIIGVGGRSIQRIMKKYGVYVKFSNAEEFAATGGYNDNEDNVIARTPAKNAMNLENLKQSVMELVNPKDKDYLNETVSIPRKYHRTLLGEKSIFIHDIEAKTNSQIRFPDKEIASDLVTIFGPESQVHIAATMLLEHVPFEADMAVPAHPELARICASPDFAAFTDRVKHELQVIISPNVKIPSPGPGAEGPMEASFKFRCQRSNSDFLVAAREMLEQFLISHNAHVYPSATSRTHQRTDSFTDAFPHFDSKVLSTARTRHQNSADLGRPSEAMIDRRLRLASSSPDVKALFNNNTHHSPAPSYIYHLEEEDDFDTQANYVPQHATDYWTPLPPIGSGVPSRARGEEALKRGSDSLLEAKLKDQLAKPRSLTNRAQSLDLTYSLTRINEVPRSSGLSRPDSPETATGTGTGTGGSSSPISATVPLFPSVYGPPSGSRGAVVGNSEHPMNRGALVMDQESMDEVTRVISNLGL</sequence>
<dbReference type="AlphaFoldDB" id="A0A165UFE4"/>
<dbReference type="CDD" id="cd22453">
    <property type="entry name" value="KH-I_MUG60_like"/>
    <property type="match status" value="1"/>
</dbReference>
<feature type="region of interest" description="Disordered" evidence="3">
    <location>
        <begin position="866"/>
        <end position="888"/>
    </location>
</feature>
<evidence type="ECO:0000256" key="1">
    <source>
        <dbReference type="ARBA" id="ARBA00022737"/>
    </source>
</evidence>
<protein>
    <submittedName>
        <fullName evidence="5">Cytoplasmic protein</fullName>
    </submittedName>
</protein>
<dbReference type="EMBL" id="KV429032">
    <property type="protein sequence ID" value="KZT74830.1"/>
    <property type="molecule type" value="Genomic_DNA"/>
</dbReference>
<dbReference type="Pfam" id="PF24563">
    <property type="entry name" value="KH_Mug60-KHD4"/>
    <property type="match status" value="1"/>
</dbReference>
<feature type="domain" description="K Homology" evidence="4">
    <location>
        <begin position="217"/>
        <end position="308"/>
    </location>
</feature>
<feature type="domain" description="K Homology" evidence="4">
    <location>
        <begin position="611"/>
        <end position="679"/>
    </location>
</feature>
<dbReference type="GO" id="GO:0003729">
    <property type="term" value="F:mRNA binding"/>
    <property type="evidence" value="ECO:0007669"/>
    <property type="project" value="TreeGrafter"/>
</dbReference>
<dbReference type="Proteomes" id="UP000076727">
    <property type="component" value="Unassembled WGS sequence"/>
</dbReference>
<dbReference type="GO" id="GO:0005737">
    <property type="term" value="C:cytoplasm"/>
    <property type="evidence" value="ECO:0007669"/>
    <property type="project" value="TreeGrafter"/>
</dbReference>
<evidence type="ECO:0000313" key="5">
    <source>
        <dbReference type="EMBL" id="KZT74830.1"/>
    </source>
</evidence>
<evidence type="ECO:0000259" key="4">
    <source>
        <dbReference type="SMART" id="SM00322"/>
    </source>
</evidence>
<dbReference type="InterPro" id="IPR004087">
    <property type="entry name" value="KH_dom"/>
</dbReference>
<feature type="domain" description="K Homology" evidence="4">
    <location>
        <begin position="528"/>
        <end position="606"/>
    </location>
</feature>
<dbReference type="SUPFAM" id="SSF54791">
    <property type="entry name" value="Eukaryotic type KH-domain (KH-domain type I)"/>
    <property type="match status" value="4"/>
</dbReference>
<evidence type="ECO:0000313" key="6">
    <source>
        <dbReference type="Proteomes" id="UP000076727"/>
    </source>
</evidence>
<dbReference type="SMART" id="SM00322">
    <property type="entry name" value="KH"/>
    <property type="match status" value="4"/>
</dbReference>
<keyword evidence="2" id="KW-0694">RNA-binding</keyword>
<name>A0A165UFE4_9APHY</name>
<feature type="region of interest" description="Disordered" evidence="3">
    <location>
        <begin position="929"/>
        <end position="985"/>
    </location>
</feature>
<dbReference type="InterPro" id="IPR004088">
    <property type="entry name" value="KH_dom_type_1"/>
</dbReference>
<keyword evidence="1" id="KW-0677">Repeat</keyword>
<gene>
    <name evidence="5" type="ORF">DAEQUDRAFT_659174</name>
</gene>
<feature type="region of interest" description="Disordered" evidence="3">
    <location>
        <begin position="1"/>
        <end position="26"/>
    </location>
</feature>
<feature type="domain" description="K Homology" evidence="4">
    <location>
        <begin position="459"/>
        <end position="527"/>
    </location>
</feature>
<dbReference type="STRING" id="1314783.A0A165UFE4"/>
<reference evidence="5 6" key="1">
    <citation type="journal article" date="2016" name="Mol. Biol. Evol.">
        <title>Comparative Genomics of Early-Diverging Mushroom-Forming Fungi Provides Insights into the Origins of Lignocellulose Decay Capabilities.</title>
        <authorList>
            <person name="Nagy L.G."/>
            <person name="Riley R."/>
            <person name="Tritt A."/>
            <person name="Adam C."/>
            <person name="Daum C."/>
            <person name="Floudas D."/>
            <person name="Sun H."/>
            <person name="Yadav J.S."/>
            <person name="Pangilinan J."/>
            <person name="Larsson K.H."/>
            <person name="Matsuura K."/>
            <person name="Barry K."/>
            <person name="Labutti K."/>
            <person name="Kuo R."/>
            <person name="Ohm R.A."/>
            <person name="Bhattacharya S.S."/>
            <person name="Shirouzu T."/>
            <person name="Yoshinaga Y."/>
            <person name="Martin F.M."/>
            <person name="Grigoriev I.V."/>
            <person name="Hibbett D.S."/>
        </authorList>
    </citation>
    <scope>NUCLEOTIDE SEQUENCE [LARGE SCALE GENOMIC DNA]</scope>
    <source>
        <strain evidence="5 6">L-15889</strain>
    </source>
</reference>
<dbReference type="OrthoDB" id="271862at2759"/>
<accession>A0A165UFE4</accession>
<proteinExistence type="predicted"/>
<dbReference type="InterPro" id="IPR056553">
    <property type="entry name" value="KH_Mug60-KHD4"/>
</dbReference>
<dbReference type="CDD" id="cd00105">
    <property type="entry name" value="KH-I"/>
    <property type="match status" value="1"/>
</dbReference>
<dbReference type="PROSITE" id="PS50084">
    <property type="entry name" value="KH_TYPE_1"/>
    <property type="match status" value="3"/>
</dbReference>
<evidence type="ECO:0000256" key="2">
    <source>
        <dbReference type="PROSITE-ProRule" id="PRU00117"/>
    </source>
</evidence>